<dbReference type="Gene3D" id="3.90.580.10">
    <property type="entry name" value="Zinc finger, CHC2-type domain"/>
    <property type="match status" value="1"/>
</dbReference>
<dbReference type="SUPFAM" id="SSF57783">
    <property type="entry name" value="Zinc beta-ribbon"/>
    <property type="match status" value="1"/>
</dbReference>
<evidence type="ECO:0000313" key="2">
    <source>
        <dbReference type="Proteomes" id="UP000006250"/>
    </source>
</evidence>
<dbReference type="AlphaFoldDB" id="E1JT85"/>
<dbReference type="Proteomes" id="UP000006250">
    <property type="component" value="Unassembled WGS sequence"/>
</dbReference>
<accession>E1JT85</accession>
<evidence type="ECO:0008006" key="3">
    <source>
        <dbReference type="Google" id="ProtNLM"/>
    </source>
</evidence>
<organism evidence="1 2">
    <name type="scientific">Solidesulfovibrio fructosivorans JJ]</name>
    <dbReference type="NCBI Taxonomy" id="596151"/>
    <lineage>
        <taxon>Bacteria</taxon>
        <taxon>Pseudomonadati</taxon>
        <taxon>Thermodesulfobacteriota</taxon>
        <taxon>Desulfovibrionia</taxon>
        <taxon>Desulfovibrionales</taxon>
        <taxon>Desulfovibrionaceae</taxon>
        <taxon>Solidesulfovibrio</taxon>
    </lineage>
</organism>
<evidence type="ECO:0000313" key="1">
    <source>
        <dbReference type="EMBL" id="EFL52345.1"/>
    </source>
</evidence>
<comment type="caution">
    <text evidence="1">The sequence shown here is derived from an EMBL/GenBank/DDBJ whole genome shotgun (WGS) entry which is preliminary data.</text>
</comment>
<dbReference type="EMBL" id="AECZ01000004">
    <property type="protein sequence ID" value="EFL52345.1"/>
    <property type="molecule type" value="Genomic_DNA"/>
</dbReference>
<keyword evidence="2" id="KW-1185">Reference proteome</keyword>
<gene>
    <name evidence="1" type="ORF">DesfrDRAFT_0834</name>
</gene>
<dbReference type="OrthoDB" id="5456193at2"/>
<dbReference type="RefSeq" id="WP_005991398.1">
    <property type="nucleotide sequence ID" value="NZ_AECZ01000004.1"/>
</dbReference>
<dbReference type="GO" id="GO:0008270">
    <property type="term" value="F:zinc ion binding"/>
    <property type="evidence" value="ECO:0007669"/>
    <property type="project" value="InterPro"/>
</dbReference>
<protein>
    <recommendedName>
        <fullName evidence="3">DNA primase</fullName>
    </recommendedName>
</protein>
<dbReference type="InterPro" id="IPR036977">
    <property type="entry name" value="DNA_primase_Znf_CHC2"/>
</dbReference>
<reference evidence="1 2" key="1">
    <citation type="submission" date="2010-08" db="EMBL/GenBank/DDBJ databases">
        <title>The draft genome of Desulfovibrio fructosovorans JJ.</title>
        <authorList>
            <consortium name="US DOE Joint Genome Institute (JGI-PGF)"/>
            <person name="Lucas S."/>
            <person name="Copeland A."/>
            <person name="Lapidus A."/>
            <person name="Cheng J.-F."/>
            <person name="Bruce D."/>
            <person name="Goodwin L."/>
            <person name="Pitluck S."/>
            <person name="Land M.L."/>
            <person name="Hauser L."/>
            <person name="Chang Y.-J."/>
            <person name="Jeffries C."/>
            <person name="Wall J.D."/>
            <person name="Stahl D.A."/>
            <person name="Arkin A.P."/>
            <person name="Dehal P."/>
            <person name="Stolyar S.M."/>
            <person name="Hazen T.C."/>
            <person name="Woyke T.J."/>
        </authorList>
    </citation>
    <scope>NUCLEOTIDE SEQUENCE [LARGE SCALE GENOMIC DNA]</scope>
    <source>
        <strain evidence="1 2">JJ</strain>
    </source>
</reference>
<dbReference type="GO" id="GO:0003677">
    <property type="term" value="F:DNA binding"/>
    <property type="evidence" value="ECO:0007669"/>
    <property type="project" value="InterPro"/>
</dbReference>
<dbReference type="eggNOG" id="ENOG5032AGW">
    <property type="taxonomic scope" value="Bacteria"/>
</dbReference>
<sequence length="231" mass="27256">MLNDSYKNLIDKINSKYSLIDYLSDLDTGIKNKSGNYTCPLCGHDSFSVFEDTTVGLCHCKSGSCTCSFKGDIFSLYLAKNPKKKFTDAIKYFSSKVNIDYIEELELTKNLKWQLDYLAKCRQYLAFYNLNASDIMKNFTSINCENEDFAVNSKRFYSVLKGNIESYSMMYKVVTILRTEITDEKLERYEKDRIRNDYHNDQVNQYYKERNTINAILRELNIYSKYYKRFD</sequence>
<proteinExistence type="predicted"/>
<name>E1JT85_SOLFR</name>
<dbReference type="GO" id="GO:0006260">
    <property type="term" value="P:DNA replication"/>
    <property type="evidence" value="ECO:0007669"/>
    <property type="project" value="InterPro"/>
</dbReference>